<keyword evidence="3" id="KW-1185">Reference proteome</keyword>
<proteinExistence type="predicted"/>
<reference evidence="2" key="2">
    <citation type="submission" date="2021-04" db="EMBL/GenBank/DDBJ databases">
        <authorList>
            <person name="Podell S."/>
        </authorList>
    </citation>
    <scope>NUCLEOTIDE SEQUENCE</scope>
    <source>
        <strain evidence="2">Hildebrandi</strain>
    </source>
</reference>
<feature type="region of interest" description="Disordered" evidence="1">
    <location>
        <begin position="408"/>
        <end position="542"/>
    </location>
</feature>
<accession>A0A9K3PP50</accession>
<feature type="compositionally biased region" description="Polar residues" evidence="1">
    <location>
        <begin position="507"/>
        <end position="521"/>
    </location>
</feature>
<feature type="region of interest" description="Disordered" evidence="1">
    <location>
        <begin position="102"/>
        <end position="157"/>
    </location>
</feature>
<gene>
    <name evidence="2" type="ORF">IV203_003863</name>
</gene>
<feature type="compositionally biased region" description="Polar residues" evidence="1">
    <location>
        <begin position="241"/>
        <end position="255"/>
    </location>
</feature>
<feature type="compositionally biased region" description="Basic residues" evidence="1">
    <location>
        <begin position="118"/>
        <end position="129"/>
    </location>
</feature>
<dbReference type="Proteomes" id="UP000693970">
    <property type="component" value="Unassembled WGS sequence"/>
</dbReference>
<name>A0A9K3PP50_9STRA</name>
<reference evidence="2" key="1">
    <citation type="journal article" date="2021" name="Sci. Rep.">
        <title>Diploid genomic architecture of Nitzschia inconspicua, an elite biomass production diatom.</title>
        <authorList>
            <person name="Oliver A."/>
            <person name="Podell S."/>
            <person name="Pinowska A."/>
            <person name="Traller J.C."/>
            <person name="Smith S.R."/>
            <person name="McClure R."/>
            <person name="Beliaev A."/>
            <person name="Bohutskyi P."/>
            <person name="Hill E.A."/>
            <person name="Rabines A."/>
            <person name="Zheng H."/>
            <person name="Allen L.Z."/>
            <person name="Kuo A."/>
            <person name="Grigoriev I.V."/>
            <person name="Allen A.E."/>
            <person name="Hazlebeck D."/>
            <person name="Allen E.E."/>
        </authorList>
    </citation>
    <scope>NUCLEOTIDE SEQUENCE</scope>
    <source>
        <strain evidence="2">Hildebrandi</strain>
    </source>
</reference>
<evidence type="ECO:0000256" key="1">
    <source>
        <dbReference type="SAM" id="MobiDB-lite"/>
    </source>
</evidence>
<evidence type="ECO:0000313" key="3">
    <source>
        <dbReference type="Proteomes" id="UP000693970"/>
    </source>
</evidence>
<feature type="compositionally biased region" description="Polar residues" evidence="1">
    <location>
        <begin position="40"/>
        <end position="61"/>
    </location>
</feature>
<feature type="region of interest" description="Disordered" evidence="1">
    <location>
        <begin position="240"/>
        <end position="259"/>
    </location>
</feature>
<evidence type="ECO:0000313" key="2">
    <source>
        <dbReference type="EMBL" id="KAG7354507.1"/>
    </source>
</evidence>
<feature type="compositionally biased region" description="Basic residues" evidence="1">
    <location>
        <begin position="533"/>
        <end position="542"/>
    </location>
</feature>
<dbReference type="AlphaFoldDB" id="A0A9K3PP50"/>
<sequence length="542" mass="59774">MPPTSSGEELRQADKASVELENKQLSSWDKSKPPRDQHESSAPSKRGSLQSVRSTRGQNQEKGCKKTQKPTRKINDIKIGETEAMNESEISLTLHDLQISSNPSIGNASDSTKDTKSVMKKWGLRRRRRDLPSGNSSALLSHPTHDNSARSANKERSRSLAYAGAMVQMVEQMHGSGSTLDYGDSLRISRHSQKQFLDTILPKIRSDFSHSQNVSSGSLHRSVSSSSMSSFAVASHGDWTGWSSSSTEQQRNSVNADAKIRGLSRATKPSKKFKERHVPFATTSQPQELPQGKQKVDSVANTVESTSNICNTKMRGSSHSTPASRKPKLVPENFQRMHSSAPCQISNEKVKNRSVLRLKELLANYEVPSVEEEQNKATKVPLPIIISASNVSPRATLQRFVGNVNSEDATMRRTNRSTDLVDPEAKTEKHAYRSHKRTLSKKKEPPPPTSASGYYSPWRAANARRLSVVPSPDKKSVRSTNPGHSTPLTHPLSDTPSSKRPVEANVMLSQISPPPLSSMSAPTDKLKQEQLASKKRRNRGVL</sequence>
<feature type="compositionally biased region" description="Basic and acidic residues" evidence="1">
    <location>
        <begin position="29"/>
        <end position="39"/>
    </location>
</feature>
<protein>
    <submittedName>
        <fullName evidence="2">Uncharacterized protein</fullName>
    </submittedName>
</protein>
<feature type="region of interest" description="Disordered" evidence="1">
    <location>
        <begin position="1"/>
        <end position="85"/>
    </location>
</feature>
<organism evidence="2 3">
    <name type="scientific">Nitzschia inconspicua</name>
    <dbReference type="NCBI Taxonomy" id="303405"/>
    <lineage>
        <taxon>Eukaryota</taxon>
        <taxon>Sar</taxon>
        <taxon>Stramenopiles</taxon>
        <taxon>Ochrophyta</taxon>
        <taxon>Bacillariophyta</taxon>
        <taxon>Bacillariophyceae</taxon>
        <taxon>Bacillariophycidae</taxon>
        <taxon>Bacillariales</taxon>
        <taxon>Bacillariaceae</taxon>
        <taxon>Nitzschia</taxon>
    </lineage>
</organism>
<feature type="compositionally biased region" description="Basic and acidic residues" evidence="1">
    <location>
        <begin position="8"/>
        <end position="22"/>
    </location>
</feature>
<comment type="caution">
    <text evidence="2">The sequence shown here is derived from an EMBL/GenBank/DDBJ whole genome shotgun (WGS) entry which is preliminary data.</text>
</comment>
<feature type="compositionally biased region" description="Polar residues" evidence="1">
    <location>
        <begin position="478"/>
        <end position="498"/>
    </location>
</feature>
<feature type="compositionally biased region" description="Basic and acidic residues" evidence="1">
    <location>
        <begin position="143"/>
        <end position="157"/>
    </location>
</feature>
<dbReference type="EMBL" id="JAGRRH010000016">
    <property type="protein sequence ID" value="KAG7354507.1"/>
    <property type="molecule type" value="Genomic_DNA"/>
</dbReference>